<name>A0ABP0I8Y2_9DINO</name>
<dbReference type="Proteomes" id="UP001642464">
    <property type="component" value="Unassembled WGS sequence"/>
</dbReference>
<dbReference type="EMBL" id="CAXAMM010003225">
    <property type="protein sequence ID" value="CAK8999027.1"/>
    <property type="molecule type" value="Genomic_DNA"/>
</dbReference>
<evidence type="ECO:0000313" key="1">
    <source>
        <dbReference type="EMBL" id="CAK8999027.1"/>
    </source>
</evidence>
<accession>A0ABP0I8Y2</accession>
<proteinExistence type="predicted"/>
<keyword evidence="3" id="KW-1185">Reference proteome</keyword>
<sequence length="185" mass="20517">MKGCASHYECENIHELHSWSYAKKAWCCQHKGAGCVGSSAPSQSPGEGHEWKHEQVDGTWTWLKKVIQQHGAPPVEHGAESGGSSEGGFDCQEGLSNFVHGWANSKKHWCCAHQGVACTGPVKPTVPLQHGHQWTRVKAAEGVYVWQQVKSHVTKTYNCVTGLEDASRWTSEKRDYCCQHFNKAC</sequence>
<protein>
    <submittedName>
        <fullName evidence="1">Sodium-coupled neutral amino acid transporter 2</fullName>
    </submittedName>
</protein>
<evidence type="ECO:0000313" key="2">
    <source>
        <dbReference type="EMBL" id="CAK8999154.1"/>
    </source>
</evidence>
<evidence type="ECO:0000313" key="3">
    <source>
        <dbReference type="Proteomes" id="UP001642464"/>
    </source>
</evidence>
<organism evidence="1 3">
    <name type="scientific">Durusdinium trenchii</name>
    <dbReference type="NCBI Taxonomy" id="1381693"/>
    <lineage>
        <taxon>Eukaryota</taxon>
        <taxon>Sar</taxon>
        <taxon>Alveolata</taxon>
        <taxon>Dinophyceae</taxon>
        <taxon>Suessiales</taxon>
        <taxon>Symbiodiniaceae</taxon>
        <taxon>Durusdinium</taxon>
    </lineage>
</organism>
<reference evidence="1 3" key="1">
    <citation type="submission" date="2024-02" db="EMBL/GenBank/DDBJ databases">
        <authorList>
            <person name="Chen Y."/>
            <person name="Shah S."/>
            <person name="Dougan E. K."/>
            <person name="Thang M."/>
            <person name="Chan C."/>
        </authorList>
    </citation>
    <scope>NUCLEOTIDE SEQUENCE [LARGE SCALE GENOMIC DNA]</scope>
</reference>
<dbReference type="EMBL" id="CAXAMM010003258">
    <property type="protein sequence ID" value="CAK8999154.1"/>
    <property type="molecule type" value="Genomic_DNA"/>
</dbReference>
<gene>
    <name evidence="1" type="ORF">SCF082_LOCUS5886</name>
    <name evidence="2" type="ORF">SCF082_LOCUS5943</name>
</gene>
<comment type="caution">
    <text evidence="1">The sequence shown here is derived from an EMBL/GenBank/DDBJ whole genome shotgun (WGS) entry which is preliminary data.</text>
</comment>